<proteinExistence type="predicted"/>
<evidence type="ECO:0000313" key="3">
    <source>
        <dbReference type="EMBL" id="SEE32494.1"/>
    </source>
</evidence>
<dbReference type="AlphaFoldDB" id="A0A1H5HXF4"/>
<gene>
    <name evidence="3" type="ORF">SAMN04489740_1132</name>
</gene>
<keyword evidence="1" id="KW-0812">Transmembrane</keyword>
<dbReference type="InterPro" id="IPR025202">
    <property type="entry name" value="PLD-like_dom"/>
</dbReference>
<name>A0A1H5HXF4_9MICC</name>
<dbReference type="SMART" id="SM00155">
    <property type="entry name" value="PLDc"/>
    <property type="match status" value="2"/>
</dbReference>
<keyword evidence="1" id="KW-0472">Membrane</keyword>
<dbReference type="Pfam" id="PF13091">
    <property type="entry name" value="PLDc_2"/>
    <property type="match status" value="2"/>
</dbReference>
<dbReference type="RefSeq" id="WP_074710915.1">
    <property type="nucleotide sequence ID" value="NZ_FNTV01000001.1"/>
</dbReference>
<keyword evidence="1" id="KW-1133">Transmembrane helix</keyword>
<dbReference type="Proteomes" id="UP000182725">
    <property type="component" value="Unassembled WGS sequence"/>
</dbReference>
<dbReference type="InterPro" id="IPR001736">
    <property type="entry name" value="PLipase_D/transphosphatidylase"/>
</dbReference>
<feature type="transmembrane region" description="Helical" evidence="1">
    <location>
        <begin position="20"/>
        <end position="41"/>
    </location>
</feature>
<dbReference type="EMBL" id="FNTV01000001">
    <property type="protein sequence ID" value="SEE32494.1"/>
    <property type="molecule type" value="Genomic_DNA"/>
</dbReference>
<dbReference type="Gene3D" id="3.30.870.10">
    <property type="entry name" value="Endonuclease Chain A"/>
    <property type="match status" value="2"/>
</dbReference>
<dbReference type="PANTHER" id="PTHR21248">
    <property type="entry name" value="CARDIOLIPIN SYNTHASE"/>
    <property type="match status" value="1"/>
</dbReference>
<evidence type="ECO:0000256" key="1">
    <source>
        <dbReference type="SAM" id="Phobius"/>
    </source>
</evidence>
<dbReference type="SUPFAM" id="SSF56024">
    <property type="entry name" value="Phospholipase D/nuclease"/>
    <property type="match status" value="2"/>
</dbReference>
<dbReference type="CDD" id="cd09159">
    <property type="entry name" value="PLDc_ybhO_like_2"/>
    <property type="match status" value="1"/>
</dbReference>
<dbReference type="CDD" id="cd09110">
    <property type="entry name" value="PLDc_CLS_1"/>
    <property type="match status" value="1"/>
</dbReference>
<feature type="domain" description="PLD phosphodiesterase" evidence="2">
    <location>
        <begin position="163"/>
        <end position="190"/>
    </location>
</feature>
<dbReference type="PROSITE" id="PS50035">
    <property type="entry name" value="PLD"/>
    <property type="match status" value="2"/>
</dbReference>
<sequence length="418" mass="47248">MDQASPSPAVEAAKKTVLRTAVAVAAVQGTVITGLVVWDAVKRRSRSKRTGFPHPGTFHSTIAESNIKLYTYGADLYTDMLESIRGAKKQIFIETFIWKNDEAGLQFKDALNEAAERGVEVYIIYDVFANLVVPGAFFKFHPAIHVYGFPMFRPSLLLGTIRSTSLDHRKLLIVDDETGFVGGYNIGSLYATEWRDTHLRVTGTSVWDIRNAFVSVWNRQFPGRNPKIPHTTPGTWESRIRAINNIPASLVYPIRGIYLDAIGRAEKHIYITMAYFIPDQQILRALLEASERGVDVRVILPRDSNHVLSDWLSRGFYRSLLDSGVRILLYRDAMIHAKTATIDGQWSTIGTANIDRLSLTGNYETNLEIHDEAFATNMEDVFDVDSRNSHELTLEEWSTRPWIARFSESVIIPLRPFL</sequence>
<protein>
    <submittedName>
        <fullName evidence="3">Cardiolipin synthase</fullName>
    </submittedName>
</protein>
<organism evidence="3 4">
    <name type="scientific">Arthrobacter alpinus</name>
    <dbReference type="NCBI Taxonomy" id="656366"/>
    <lineage>
        <taxon>Bacteria</taxon>
        <taxon>Bacillati</taxon>
        <taxon>Actinomycetota</taxon>
        <taxon>Actinomycetes</taxon>
        <taxon>Micrococcales</taxon>
        <taxon>Micrococcaceae</taxon>
        <taxon>Arthrobacter</taxon>
    </lineage>
</organism>
<feature type="domain" description="PLD phosphodiesterase" evidence="2">
    <location>
        <begin position="331"/>
        <end position="358"/>
    </location>
</feature>
<dbReference type="GO" id="GO:0032049">
    <property type="term" value="P:cardiolipin biosynthetic process"/>
    <property type="evidence" value="ECO:0007669"/>
    <property type="project" value="UniProtKB-ARBA"/>
</dbReference>
<dbReference type="GO" id="GO:0030572">
    <property type="term" value="F:phosphatidyltransferase activity"/>
    <property type="evidence" value="ECO:0007669"/>
    <property type="project" value="UniProtKB-ARBA"/>
</dbReference>
<evidence type="ECO:0000313" key="4">
    <source>
        <dbReference type="Proteomes" id="UP000182725"/>
    </source>
</evidence>
<dbReference type="PANTHER" id="PTHR21248:SF22">
    <property type="entry name" value="PHOSPHOLIPASE D"/>
    <property type="match status" value="1"/>
</dbReference>
<reference evidence="3 4" key="1">
    <citation type="submission" date="2016-10" db="EMBL/GenBank/DDBJ databases">
        <authorList>
            <person name="de Groot N.N."/>
        </authorList>
    </citation>
    <scope>NUCLEOTIDE SEQUENCE [LARGE SCALE GENOMIC DNA]</scope>
    <source>
        <strain evidence="3 4">DSM 22274</strain>
    </source>
</reference>
<evidence type="ECO:0000259" key="2">
    <source>
        <dbReference type="PROSITE" id="PS50035"/>
    </source>
</evidence>
<accession>A0A1H5HXF4</accession>